<dbReference type="EMBL" id="LJSK01000166">
    <property type="protein sequence ID" value="KPI85789.1"/>
    <property type="molecule type" value="Genomic_DNA"/>
</dbReference>
<gene>
    <name evidence="2" type="ORF">ABL78_5146</name>
</gene>
<accession>A0A0N0P4X1</accession>
<dbReference type="OMA" id="CCFTWIL"/>
<feature type="compositionally biased region" description="Low complexity" evidence="1">
    <location>
        <begin position="691"/>
        <end position="711"/>
    </location>
</feature>
<dbReference type="OrthoDB" id="273253at2759"/>
<dbReference type="AlphaFoldDB" id="A0A0N0P4X1"/>
<feature type="compositionally biased region" description="Low complexity" evidence="1">
    <location>
        <begin position="498"/>
        <end position="512"/>
    </location>
</feature>
<evidence type="ECO:0000313" key="3">
    <source>
        <dbReference type="Proteomes" id="UP000038009"/>
    </source>
</evidence>
<proteinExistence type="predicted"/>
<dbReference type="VEuPathDB" id="TriTrypDB:Lsey_0166_0090"/>
<organism evidence="2 3">
    <name type="scientific">Leptomonas seymouri</name>
    <dbReference type="NCBI Taxonomy" id="5684"/>
    <lineage>
        <taxon>Eukaryota</taxon>
        <taxon>Discoba</taxon>
        <taxon>Euglenozoa</taxon>
        <taxon>Kinetoplastea</taxon>
        <taxon>Metakinetoplastina</taxon>
        <taxon>Trypanosomatida</taxon>
        <taxon>Trypanosomatidae</taxon>
        <taxon>Leishmaniinae</taxon>
        <taxon>Leptomonas</taxon>
    </lineage>
</organism>
<comment type="caution">
    <text evidence="2">The sequence shown here is derived from an EMBL/GenBank/DDBJ whole genome shotgun (WGS) entry which is preliminary data.</text>
</comment>
<dbReference type="Proteomes" id="UP000038009">
    <property type="component" value="Unassembled WGS sequence"/>
</dbReference>
<feature type="region of interest" description="Disordered" evidence="1">
    <location>
        <begin position="498"/>
        <end position="519"/>
    </location>
</feature>
<keyword evidence="3" id="KW-1185">Reference proteome</keyword>
<feature type="compositionally biased region" description="Polar residues" evidence="1">
    <location>
        <begin position="613"/>
        <end position="639"/>
    </location>
</feature>
<name>A0A0N0P4X1_LEPSE</name>
<feature type="compositionally biased region" description="Polar residues" evidence="1">
    <location>
        <begin position="712"/>
        <end position="725"/>
    </location>
</feature>
<evidence type="ECO:0000256" key="1">
    <source>
        <dbReference type="SAM" id="MobiDB-lite"/>
    </source>
</evidence>
<feature type="region of interest" description="Disordered" evidence="1">
    <location>
        <begin position="418"/>
        <end position="441"/>
    </location>
</feature>
<feature type="compositionally biased region" description="Low complexity" evidence="1">
    <location>
        <begin position="726"/>
        <end position="746"/>
    </location>
</feature>
<reference evidence="2 3" key="1">
    <citation type="journal article" date="2015" name="PLoS Pathog.">
        <title>Leptomonas seymouri: Adaptations to the Dixenous Life Cycle Analyzed by Genome Sequencing, Transcriptome Profiling and Co-infection with Leishmania donovani.</title>
        <authorList>
            <person name="Kraeva N."/>
            <person name="Butenko A."/>
            <person name="Hlavacova J."/>
            <person name="Kostygov A."/>
            <person name="Myskova J."/>
            <person name="Grybchuk D."/>
            <person name="Lestinova T."/>
            <person name="Votypka J."/>
            <person name="Volf P."/>
            <person name="Opperdoes F."/>
            <person name="Flegontov P."/>
            <person name="Lukes J."/>
            <person name="Yurchenko V."/>
        </authorList>
    </citation>
    <scope>NUCLEOTIDE SEQUENCE [LARGE SCALE GENOMIC DNA]</scope>
    <source>
        <strain evidence="2 3">ATCC 30220</strain>
    </source>
</reference>
<feature type="compositionally biased region" description="Polar residues" evidence="1">
    <location>
        <begin position="424"/>
        <end position="436"/>
    </location>
</feature>
<evidence type="ECO:0000313" key="2">
    <source>
        <dbReference type="EMBL" id="KPI85789.1"/>
    </source>
</evidence>
<sequence>MSHYGDPEAHRCVLEEVAARPTAPILIAYLRAAVMGSQGSDVGLQQLRRFPDPAEQAGPHLKITFALLSMTVLASAAKPSFRREQQRVHKMLARERESLMQRGEQLKSNCGNGSGDPLALGVPSTAAVSPTVGFPSADISSALATVAATAAAIGGLSPALPSSGVGEAGAAEDELTSPMQRWALSMDILNYCEAYANYLNGFTVLWYELFGPHYYYQRVSQLDPRDWETGDQSLDADSGEWASAVPLLSHTLRGPQVPPHLYAVRWGDILTPQRRAWFQGLHNVVKELLVRILSRELPLELYALFILYANLSLRVYLLQTLAEVFGWTSYYLDVLCYVHVMRRSYSIQCEMSELQRIWAAFGLFDNRFIENCREFNKMYTESQGAFSEQEMMVRNTRGAPHTYGVPVGRPPMLSDGAIPLFSGEAQSSPHSPSGNAKATAHGLSPALSSMGVLSTAAVSTPTSASPNGDGAGAMLRVFPRRAVMGNVSLYVADAVDSSASSSQDDEPLSSASEAAPETGARKTKRAVYLPLFYTCCCFTWILQRSFWSMYGRCSLLLESCLGSEMPPQVLRVGVGSVGEGGGSSALFAATSLGARRRGAAAAGLNGAGALSPATLTSQRATSTAGSTRSPHTPAAATSVSDRERRGAIEASCAASSPHRTSSLTHSSQPRVHAGQGGAATSHLVGRPPQVTPTLQSRPLSPPQQQLRAQLATSTPLHNNATNRVLSNPPSSAETAAAAPSSGSPWLSSEAASSIAAAGGRSGGGEQSGFSSRWGPLLNKLVPQRFQHRGSPCLKESPAMRLQPNEGSCVAVATASSSLGRIASQRTIKEDLAAATVDVENGGDSAAAAVAATVPLTCSGEPFFLQYPHREHEMQLYDNPSASFAGGENDAECAALFFEEFHFLRETGCYMLSHALRSLTCYPRYPTTLLILTDNTLRPGRVSWCDHKFSVLSSSVVDGDERQGLTPWVLCAVIPHTRLSSDRAVRARQEERLLQHVVFQVAGAKSPRVRFCTANSVFYALNGGADMDGGRLYYALHLHVPHTISEGGSVSTQQVMQEESKWAFRGLGELHCSWAMPCTCNEAVRVAFQVGPVDNQAVEL</sequence>
<protein>
    <submittedName>
        <fullName evidence="2">Uncharacterized protein</fullName>
    </submittedName>
</protein>
<feature type="compositionally biased region" description="Polar residues" evidence="1">
    <location>
        <begin position="653"/>
        <end position="669"/>
    </location>
</feature>
<feature type="region of interest" description="Disordered" evidence="1">
    <location>
        <begin position="606"/>
        <end position="746"/>
    </location>
</feature>